<dbReference type="Proteomes" id="UP000192674">
    <property type="component" value="Unassembled WGS sequence"/>
</dbReference>
<dbReference type="AlphaFoldDB" id="A0A1W2FZR8"/>
<dbReference type="Gene3D" id="1.10.630.10">
    <property type="entry name" value="Cytochrome P450"/>
    <property type="match status" value="1"/>
</dbReference>
<evidence type="ECO:0000313" key="2">
    <source>
        <dbReference type="EMBL" id="SMD27118.1"/>
    </source>
</evidence>
<dbReference type="PANTHER" id="PTHR46696:SF1">
    <property type="entry name" value="CYTOCHROME P450 YJIB-RELATED"/>
    <property type="match status" value="1"/>
</dbReference>
<sequence length="268" mass="29469">MDVVSDLAYPLPANIIADMLGMPAGDREQLRRWSQDIEGVLHYADADALRASQRSVLEMQDYLRRIVADRRAHPQDDLISMFAAAERDGVVNEDEIVANCVLLLFAGHETTAILIANGLTLLMAHPDQLTQLKSRPELMASAVEEMLRCDGPVVSVVRESTEPVSVAGQDFGAGQLFYLAVYAGNHDPVVFPDPARFDITRAHNRHLGFGIGTYYCLGAALARVEAGECFRLLLERLPGIQPAANQAPQWTFVPPLGGKRYDTLPVEF</sequence>
<dbReference type="GO" id="GO:0016705">
    <property type="term" value="F:oxidoreductase activity, acting on paired donors, with incorporation or reduction of molecular oxygen"/>
    <property type="evidence" value="ECO:0007669"/>
    <property type="project" value="InterPro"/>
</dbReference>
<dbReference type="InterPro" id="IPR036396">
    <property type="entry name" value="Cyt_P450_sf"/>
</dbReference>
<dbReference type="GO" id="GO:0004497">
    <property type="term" value="F:monooxygenase activity"/>
    <property type="evidence" value="ECO:0007669"/>
    <property type="project" value="InterPro"/>
</dbReference>
<protein>
    <submittedName>
        <fullName evidence="2">Cytochrome P450</fullName>
    </submittedName>
</protein>
<dbReference type="GO" id="GO:0005506">
    <property type="term" value="F:iron ion binding"/>
    <property type="evidence" value="ECO:0007669"/>
    <property type="project" value="InterPro"/>
</dbReference>
<dbReference type="EMBL" id="FWXV01000020">
    <property type="protein sequence ID" value="SMD27118.1"/>
    <property type="molecule type" value="Genomic_DNA"/>
</dbReference>
<reference evidence="2 3" key="1">
    <citation type="submission" date="2017-04" db="EMBL/GenBank/DDBJ databases">
        <authorList>
            <person name="Afonso C.L."/>
            <person name="Miller P.J."/>
            <person name="Scott M.A."/>
            <person name="Spackman E."/>
            <person name="Goraichik I."/>
            <person name="Dimitrov K.M."/>
            <person name="Suarez D.L."/>
            <person name="Swayne D.E."/>
        </authorList>
    </citation>
    <scope>NUCLEOTIDE SEQUENCE [LARGE SCALE GENOMIC DNA]</scope>
    <source>
        <strain evidence="2 3">DSM 43828</strain>
    </source>
</reference>
<evidence type="ECO:0000256" key="1">
    <source>
        <dbReference type="ARBA" id="ARBA00010617"/>
    </source>
</evidence>
<dbReference type="InterPro" id="IPR002397">
    <property type="entry name" value="Cyt_P450_B"/>
</dbReference>
<gene>
    <name evidence="2" type="ORF">SAMN05661093_10715</name>
</gene>
<dbReference type="PANTHER" id="PTHR46696">
    <property type="entry name" value="P450, PUTATIVE (EUROFUNG)-RELATED"/>
    <property type="match status" value="1"/>
</dbReference>
<keyword evidence="3" id="KW-1185">Reference proteome</keyword>
<proteinExistence type="inferred from homology"/>
<dbReference type="Pfam" id="PF00067">
    <property type="entry name" value="p450"/>
    <property type="match status" value="1"/>
</dbReference>
<name>A0A1W2FZR8_KIBAR</name>
<dbReference type="SUPFAM" id="SSF48264">
    <property type="entry name" value="Cytochrome P450"/>
    <property type="match status" value="1"/>
</dbReference>
<accession>A0A1W2FZR8</accession>
<dbReference type="PRINTS" id="PR00359">
    <property type="entry name" value="BP450"/>
</dbReference>
<dbReference type="InterPro" id="IPR001128">
    <property type="entry name" value="Cyt_P450"/>
</dbReference>
<evidence type="ECO:0000313" key="3">
    <source>
        <dbReference type="Proteomes" id="UP000192674"/>
    </source>
</evidence>
<dbReference type="OrthoDB" id="3209493at2"/>
<comment type="similarity">
    <text evidence="1">Belongs to the cytochrome P450 family.</text>
</comment>
<dbReference type="GO" id="GO:0020037">
    <property type="term" value="F:heme binding"/>
    <property type="evidence" value="ECO:0007669"/>
    <property type="project" value="InterPro"/>
</dbReference>
<organism evidence="2 3">
    <name type="scientific">Kibdelosporangium aridum</name>
    <dbReference type="NCBI Taxonomy" id="2030"/>
    <lineage>
        <taxon>Bacteria</taxon>
        <taxon>Bacillati</taxon>
        <taxon>Actinomycetota</taxon>
        <taxon>Actinomycetes</taxon>
        <taxon>Pseudonocardiales</taxon>
        <taxon>Pseudonocardiaceae</taxon>
        <taxon>Kibdelosporangium</taxon>
    </lineage>
</organism>